<dbReference type="InterPro" id="IPR031949">
    <property type="entry name" value="DUF4776"/>
</dbReference>
<proteinExistence type="predicted"/>
<evidence type="ECO:0000256" key="1">
    <source>
        <dbReference type="SAM" id="MobiDB-lite"/>
    </source>
</evidence>
<feature type="compositionally biased region" description="Basic and acidic residues" evidence="1">
    <location>
        <begin position="928"/>
        <end position="937"/>
    </location>
</feature>
<feature type="compositionally biased region" description="Basic and acidic residues" evidence="1">
    <location>
        <begin position="993"/>
        <end position="1006"/>
    </location>
</feature>
<dbReference type="PANTHER" id="PTHR39079:SF1">
    <property type="entry name" value="GH11706P-RELATED"/>
    <property type="match status" value="1"/>
</dbReference>
<feature type="region of interest" description="Disordered" evidence="1">
    <location>
        <begin position="268"/>
        <end position="297"/>
    </location>
</feature>
<dbReference type="FunCoup" id="A0A7R8YZW4">
    <property type="interactions" value="22"/>
</dbReference>
<feature type="compositionally biased region" description="Pro residues" evidence="1">
    <location>
        <begin position="1012"/>
        <end position="1032"/>
    </location>
</feature>
<dbReference type="InterPro" id="IPR031992">
    <property type="entry name" value="DUF4788"/>
</dbReference>
<reference evidence="4 5" key="1">
    <citation type="submission" date="2020-11" db="EMBL/GenBank/DDBJ databases">
        <authorList>
            <person name="Wallbank WR R."/>
            <person name="Pardo Diaz C."/>
            <person name="Kozak K."/>
            <person name="Martin S."/>
            <person name="Jiggins C."/>
            <person name="Moest M."/>
            <person name="Warren A I."/>
            <person name="Generalovic N T."/>
            <person name="Byers J.R.P. K."/>
            <person name="Montejo-Kovacevich G."/>
            <person name="Yen C E."/>
        </authorList>
    </citation>
    <scope>NUCLEOTIDE SEQUENCE [LARGE SCALE GENOMIC DNA]</scope>
</reference>
<keyword evidence="5" id="KW-1185">Reference proteome</keyword>
<dbReference type="EMBL" id="LR899013">
    <property type="protein sequence ID" value="CAD7090393.1"/>
    <property type="molecule type" value="Genomic_DNA"/>
</dbReference>
<organism evidence="4 5">
    <name type="scientific">Hermetia illucens</name>
    <name type="common">Black soldier fly</name>
    <dbReference type="NCBI Taxonomy" id="343691"/>
    <lineage>
        <taxon>Eukaryota</taxon>
        <taxon>Metazoa</taxon>
        <taxon>Ecdysozoa</taxon>
        <taxon>Arthropoda</taxon>
        <taxon>Hexapoda</taxon>
        <taxon>Insecta</taxon>
        <taxon>Pterygota</taxon>
        <taxon>Neoptera</taxon>
        <taxon>Endopterygota</taxon>
        <taxon>Diptera</taxon>
        <taxon>Brachycera</taxon>
        <taxon>Stratiomyomorpha</taxon>
        <taxon>Stratiomyidae</taxon>
        <taxon>Hermetiinae</taxon>
        <taxon>Hermetia</taxon>
    </lineage>
</organism>
<dbReference type="Pfam" id="PF16003">
    <property type="entry name" value="DUF4776"/>
    <property type="match status" value="1"/>
</dbReference>
<feature type="region of interest" description="Disordered" evidence="1">
    <location>
        <begin position="629"/>
        <end position="660"/>
    </location>
</feature>
<feature type="region of interest" description="Disordered" evidence="1">
    <location>
        <begin position="311"/>
        <end position="370"/>
    </location>
</feature>
<gene>
    <name evidence="4" type="ORF">HERILL_LOCUS12877</name>
</gene>
<evidence type="ECO:0000313" key="4">
    <source>
        <dbReference type="EMBL" id="CAD7090393.1"/>
    </source>
</evidence>
<evidence type="ECO:0000259" key="3">
    <source>
        <dbReference type="Pfam" id="PF16032"/>
    </source>
</evidence>
<name>A0A7R8YZW4_HERIL</name>
<evidence type="ECO:0000313" key="5">
    <source>
        <dbReference type="Proteomes" id="UP000594454"/>
    </source>
</evidence>
<protein>
    <submittedName>
        <fullName evidence="4">Uncharacterized protein</fullName>
    </submittedName>
</protein>
<dbReference type="InParanoid" id="A0A7R8YZW4"/>
<feature type="region of interest" description="Disordered" evidence="1">
    <location>
        <begin position="915"/>
        <end position="1048"/>
    </location>
</feature>
<feature type="compositionally biased region" description="Low complexity" evidence="1">
    <location>
        <begin position="346"/>
        <end position="357"/>
    </location>
</feature>
<dbReference type="OrthoDB" id="7883086at2759"/>
<dbReference type="Pfam" id="PF16032">
    <property type="entry name" value="DUF4788"/>
    <property type="match status" value="1"/>
</dbReference>
<accession>A0A7R8YZW4</accession>
<feature type="compositionally biased region" description="Low complexity" evidence="1">
    <location>
        <begin position="283"/>
        <end position="295"/>
    </location>
</feature>
<feature type="domain" description="DUF4776" evidence="2">
    <location>
        <begin position="418"/>
        <end position="823"/>
    </location>
</feature>
<feature type="domain" description="DUF4788" evidence="3">
    <location>
        <begin position="11"/>
        <end position="231"/>
    </location>
</feature>
<dbReference type="AlphaFoldDB" id="A0A7R8YZW4"/>
<feature type="compositionally biased region" description="Pro residues" evidence="1">
    <location>
        <begin position="942"/>
        <end position="959"/>
    </location>
</feature>
<sequence length="1048" mass="119044">MSDNQYVLDVIVTNLELSKDLKLSPEDVFAEFKWNDILLPITASRINTANFVPNRGVEFSENANEMRASLTNKDFKLTIFRKDEEHQPAEIVGECYCEWPQEASTGGWPSDKPLQHTCDLFKHSEYVGTVTVNMSVLKKCGNIASLPVEPAVNKEGKMIVFKELEPVLNPNDIFFVVGNMTTTSNGPNLLQSCKGEDLCKTDFDPVRYKVVQGKLVKDFSILPSCNQTECCENLAIDGLSDLFQSGASGHFSTATTSLSTSSVASSRSVYSSNTDEVETVNQSSPSSTPDSDNNPCIALFGKRVKRKRTKAATYDYSRSSSVHMPDCPKWQTDYQKEDRKSYNADSKTTTTPTTSSSNLKTDRNPIPVDTVSRKYSEPMKVNELVNQVFKMTEDCQKKRTIVHTCSAPKLVQNDFKIEPRSCPICCEDMSWMRPQSSCPKCGFQAKMGLPIEGTAYDENLTAEKILEKWNADVQKFKRKKDISPLGVCLCSGQKECINCQLRHSSQKPVGVMLKNVANRMQVQKGLEKIKEEEKAREDICRKTMVADIVEEVLGQSMARPTMDIENLLIKHDSEPNMAKALRWAKNQERKRKKYLDSDSDLSNKSRTSIIHKIREQLDPFETDEDIAEKEVGEEKEWEEKGKLGKEADVGTRKQTKEERKHEQELKRIEEGFFDKCKKKRRYPPRAYGHWYCKTPILRVPRDMGWHWNINLEKSRRGWRPGAIHRKTKRIMDYFRQQKAQAKAEVKRRQLEKEAAKEQAKPKPTQLPRLHIKKEKGQYRITLFPLFDPNLPASQVTDRMKPIEFTIAKSDAAIRRHQVKQFLEVAKDLNSANCVGEGNEEFNIAMEDINEFLQNDGLRHILQSDSESESSINIEIGGGILRKVPSKANVGIQIDGDFNQVPEFEMNRHYRDPYRRLCQGPFKNSPSDSELRPLEPIKRPPRPLKPPIIPIRPIKPPSKPSRPHNEKDTNKKPSRPTKPSKPPQEVPSGKPSKPAKENKPNKDKPPEKIPSSPSKPWPGIPVRPGRPPKPNKPVSPQTPNDEGHEKPGS</sequence>
<dbReference type="Proteomes" id="UP000594454">
    <property type="component" value="Chromosome 5"/>
</dbReference>
<evidence type="ECO:0000259" key="2">
    <source>
        <dbReference type="Pfam" id="PF16003"/>
    </source>
</evidence>
<dbReference type="PANTHER" id="PTHR39079">
    <property type="entry name" value="FI08034P-RELATED"/>
    <property type="match status" value="1"/>
</dbReference>